<dbReference type="RefSeq" id="WP_171837651.1">
    <property type="nucleotide sequence ID" value="NZ_CP053709.1"/>
</dbReference>
<accession>A0A6M8HXR5</accession>
<keyword evidence="1" id="KW-0614">Plasmid</keyword>
<evidence type="ECO:0000313" key="2">
    <source>
        <dbReference type="Proteomes" id="UP000500767"/>
    </source>
</evidence>
<gene>
    <name evidence="1" type="ORF">HN018_21990</name>
</gene>
<keyword evidence="2" id="KW-1185">Reference proteome</keyword>
<protein>
    <submittedName>
        <fullName evidence="1">Uncharacterized protein</fullName>
    </submittedName>
</protein>
<sequence>MMSDHIDQLPFNISDPMAVIAPEVADQAFAAGVQFARTMTGAEEVAFVLALGEQVLLIRDAIMDAGYRATKAQLAGKAFGVKSKTEWRRIVSPEWPVTWYPSAGCRLVVR</sequence>
<organism evidence="1 2">
    <name type="scientific">Lichenicola cladoniae</name>
    <dbReference type="NCBI Taxonomy" id="1484109"/>
    <lineage>
        <taxon>Bacteria</taxon>
        <taxon>Pseudomonadati</taxon>
        <taxon>Pseudomonadota</taxon>
        <taxon>Alphaproteobacteria</taxon>
        <taxon>Acetobacterales</taxon>
        <taxon>Acetobacteraceae</taxon>
        <taxon>Lichenicola</taxon>
    </lineage>
</organism>
<geneLocation type="plasmid" evidence="1 2">
    <name>unnamed1</name>
</geneLocation>
<evidence type="ECO:0000313" key="1">
    <source>
        <dbReference type="EMBL" id="QKE92901.1"/>
    </source>
</evidence>
<name>A0A6M8HXR5_9PROT</name>
<proteinExistence type="predicted"/>
<reference evidence="1 2" key="1">
    <citation type="journal article" date="2014" name="World J. Microbiol. Biotechnol.">
        <title>Biodiversity and physiological characteristics of Antarctic and Arctic lichens-associated bacteria.</title>
        <authorList>
            <person name="Lee Y.M."/>
            <person name="Kim E.H."/>
            <person name="Lee H.K."/>
            <person name="Hong S.G."/>
        </authorList>
    </citation>
    <scope>NUCLEOTIDE SEQUENCE [LARGE SCALE GENOMIC DNA]</scope>
    <source>
        <strain evidence="1 2">PAMC 26569</strain>
        <plasmid evidence="1">unnamed1</plasmid>
    </source>
</reference>
<dbReference type="EMBL" id="CP053709">
    <property type="protein sequence ID" value="QKE92901.1"/>
    <property type="molecule type" value="Genomic_DNA"/>
</dbReference>
<dbReference type="KEGG" id="lck:HN018_21990"/>
<dbReference type="AlphaFoldDB" id="A0A6M8HXR5"/>
<dbReference type="Proteomes" id="UP000500767">
    <property type="component" value="Plasmid unnamed1"/>
</dbReference>